<feature type="active site" description="Proton acceptor" evidence="7">
    <location>
        <position position="210"/>
    </location>
</feature>
<protein>
    <submittedName>
        <fullName evidence="9">Endoglucanase</fullName>
    </submittedName>
</protein>
<dbReference type="GO" id="GO:0006508">
    <property type="term" value="P:proteolysis"/>
    <property type="evidence" value="ECO:0007669"/>
    <property type="project" value="UniProtKB-KW"/>
</dbReference>
<dbReference type="SUPFAM" id="SSF53187">
    <property type="entry name" value="Zn-dependent exopeptidases"/>
    <property type="match status" value="1"/>
</dbReference>
<dbReference type="PANTHER" id="PTHR32481">
    <property type="entry name" value="AMINOPEPTIDASE"/>
    <property type="match status" value="1"/>
</dbReference>
<dbReference type="GO" id="GO:0004177">
    <property type="term" value="F:aminopeptidase activity"/>
    <property type="evidence" value="ECO:0007669"/>
    <property type="project" value="UniProtKB-UniRule"/>
</dbReference>
<organism evidence="9 10">
    <name type="scientific">Planifilum fulgidum</name>
    <dbReference type="NCBI Taxonomy" id="201973"/>
    <lineage>
        <taxon>Bacteria</taxon>
        <taxon>Bacillati</taxon>
        <taxon>Bacillota</taxon>
        <taxon>Bacilli</taxon>
        <taxon>Bacillales</taxon>
        <taxon>Thermoactinomycetaceae</taxon>
        <taxon>Planifilum</taxon>
    </lineage>
</organism>
<dbReference type="STRING" id="201973.SAMN04488025_102113"/>
<evidence type="ECO:0000313" key="9">
    <source>
        <dbReference type="EMBL" id="SFF67403.1"/>
    </source>
</evidence>
<comment type="similarity">
    <text evidence="1 6">Belongs to the peptidase M42 family.</text>
</comment>
<dbReference type="AlphaFoldDB" id="A0A1I2KLL1"/>
<evidence type="ECO:0000256" key="4">
    <source>
        <dbReference type="ARBA" id="ARBA00022723"/>
    </source>
</evidence>
<evidence type="ECO:0000256" key="2">
    <source>
        <dbReference type="ARBA" id="ARBA00022438"/>
    </source>
</evidence>
<dbReference type="SUPFAM" id="SSF101821">
    <property type="entry name" value="Aminopeptidase/glucanase lid domain"/>
    <property type="match status" value="1"/>
</dbReference>
<evidence type="ECO:0000256" key="8">
    <source>
        <dbReference type="PIRSR" id="PIRSR001123-2"/>
    </source>
</evidence>
<dbReference type="EMBL" id="FOOK01000002">
    <property type="protein sequence ID" value="SFF67403.1"/>
    <property type="molecule type" value="Genomic_DNA"/>
</dbReference>
<dbReference type="GO" id="GO:0046872">
    <property type="term" value="F:metal ion binding"/>
    <property type="evidence" value="ECO:0007669"/>
    <property type="project" value="UniProtKB-UniRule"/>
</dbReference>
<feature type="binding site" evidence="8">
    <location>
        <position position="64"/>
    </location>
    <ligand>
        <name>Zn(2+)</name>
        <dbReference type="ChEBI" id="CHEBI:29105"/>
        <label>1</label>
    </ligand>
</feature>
<accession>A0A1I2KLL1</accession>
<evidence type="ECO:0000256" key="1">
    <source>
        <dbReference type="ARBA" id="ARBA00006272"/>
    </source>
</evidence>
<reference evidence="9 10" key="1">
    <citation type="submission" date="2016-10" db="EMBL/GenBank/DDBJ databases">
        <authorList>
            <person name="de Groot N.N."/>
        </authorList>
    </citation>
    <scope>NUCLEOTIDE SEQUENCE [LARGE SCALE GENOMIC DNA]</scope>
    <source>
        <strain evidence="9 10">DSM 44945</strain>
    </source>
</reference>
<sequence>MSDMELLKELTLARGVSGYEGEVRHIMLRELKRISAKIVTDHIGSVFGEKEGTSPSPRILLAGHMDEVGFMVKEITKEGYLRFATLGGWWDQVLLSQRVSVVTEKRTFTGVIGSKPPHILTPEERKKVYPIREMYVDIGAKSDEQVKEWGIRVGDPIVPVCPFEILPDRDTILAKALDNRVGCYMAIQVLKELAKADHPNTVIAGATVQEEVGLRGAVTSPHAVEPDIAFVLDVGVAEDGPGSEKGSKPRLGGGPLITFLDATMIPHLRLRDRVMEIAEELNIPVQVETMSGGGTDAGKIHLFRRGVPSLVVGVAARYIHSHVSMVSRSDVQQAVRLLVEVIRRMDRASVKNMVRFVEEA</sequence>
<gene>
    <name evidence="9" type="ORF">SAMN04488025_102113</name>
</gene>
<keyword evidence="5" id="KW-0378">Hydrolase</keyword>
<feature type="binding site" evidence="8">
    <location>
        <position position="320"/>
    </location>
    <ligand>
        <name>Zn(2+)</name>
        <dbReference type="ChEBI" id="CHEBI:29105"/>
        <label>2</label>
    </ligand>
</feature>
<keyword evidence="4 8" id="KW-0479">Metal-binding</keyword>
<evidence type="ECO:0000256" key="3">
    <source>
        <dbReference type="ARBA" id="ARBA00022670"/>
    </source>
</evidence>
<dbReference type="Proteomes" id="UP000198661">
    <property type="component" value="Unassembled WGS sequence"/>
</dbReference>
<dbReference type="PIRSF" id="PIRSF001123">
    <property type="entry name" value="PepA_GA"/>
    <property type="match status" value="1"/>
</dbReference>
<dbReference type="InterPro" id="IPR051464">
    <property type="entry name" value="Peptidase_M42_aminopept"/>
</dbReference>
<keyword evidence="2" id="KW-0031">Aminopeptidase</keyword>
<dbReference type="Gene3D" id="2.40.30.40">
    <property type="entry name" value="Peptidase M42, domain 2"/>
    <property type="match status" value="1"/>
</dbReference>
<evidence type="ECO:0000256" key="6">
    <source>
        <dbReference type="PIRNR" id="PIRNR001123"/>
    </source>
</evidence>
<evidence type="ECO:0000256" key="5">
    <source>
        <dbReference type="ARBA" id="ARBA00022801"/>
    </source>
</evidence>
<evidence type="ECO:0000256" key="7">
    <source>
        <dbReference type="PIRSR" id="PIRSR001123-1"/>
    </source>
</evidence>
<feature type="binding site" evidence="8">
    <location>
        <position position="178"/>
    </location>
    <ligand>
        <name>Zn(2+)</name>
        <dbReference type="ChEBI" id="CHEBI:29105"/>
        <label>2</label>
    </ligand>
</feature>
<dbReference type="InterPro" id="IPR008007">
    <property type="entry name" value="Peptidase_M42"/>
</dbReference>
<dbReference type="PANTHER" id="PTHR32481:SF0">
    <property type="entry name" value="AMINOPEPTIDASE YPDE-RELATED"/>
    <property type="match status" value="1"/>
</dbReference>
<dbReference type="InterPro" id="IPR023367">
    <property type="entry name" value="Peptidase_M42_dom2"/>
</dbReference>
<name>A0A1I2KLL1_9BACL</name>
<proteinExistence type="inferred from homology"/>
<feature type="binding site" evidence="8">
    <location>
        <position position="233"/>
    </location>
    <ligand>
        <name>Zn(2+)</name>
        <dbReference type="ChEBI" id="CHEBI:29105"/>
        <label>1</label>
    </ligand>
</feature>
<dbReference type="CDD" id="cd05656">
    <property type="entry name" value="M42_Frv"/>
    <property type="match status" value="1"/>
</dbReference>
<comment type="cofactor">
    <cofactor evidence="8">
        <name>a divalent metal cation</name>
        <dbReference type="ChEBI" id="CHEBI:60240"/>
    </cofactor>
    <text evidence="8">Binds 2 divalent metal cations per subunit.</text>
</comment>
<feature type="binding site" evidence="8">
    <location>
        <position position="211"/>
    </location>
    <ligand>
        <name>Zn(2+)</name>
        <dbReference type="ChEBI" id="CHEBI:29105"/>
        <label>2</label>
    </ligand>
</feature>
<evidence type="ECO:0000313" key="10">
    <source>
        <dbReference type="Proteomes" id="UP000198661"/>
    </source>
</evidence>
<keyword evidence="3" id="KW-0645">Protease</keyword>
<dbReference type="Gene3D" id="3.40.630.10">
    <property type="entry name" value="Zn peptidases"/>
    <property type="match status" value="1"/>
</dbReference>
<dbReference type="Pfam" id="PF05343">
    <property type="entry name" value="Peptidase_M42"/>
    <property type="match status" value="1"/>
</dbReference>
<feature type="binding site" evidence="8">
    <location>
        <position position="178"/>
    </location>
    <ligand>
        <name>Zn(2+)</name>
        <dbReference type="ChEBI" id="CHEBI:29105"/>
        <label>1</label>
    </ligand>
</feature>
<keyword evidence="10" id="KW-1185">Reference proteome</keyword>